<gene>
    <name evidence="1" type="ORF">HLB23_20610</name>
</gene>
<accession>A0A849CFN8</accession>
<comment type="caution">
    <text evidence="1">The sequence shown here is derived from an EMBL/GenBank/DDBJ whole genome shotgun (WGS) entry which is preliminary data.</text>
</comment>
<evidence type="ECO:0000313" key="2">
    <source>
        <dbReference type="Proteomes" id="UP000586827"/>
    </source>
</evidence>
<dbReference type="RefSeq" id="WP_067518854.1">
    <property type="nucleotide sequence ID" value="NZ_JABELX010000007.1"/>
</dbReference>
<dbReference type="AlphaFoldDB" id="A0A849CFN8"/>
<protein>
    <submittedName>
        <fullName evidence="1">Uncharacterized protein</fullName>
    </submittedName>
</protein>
<evidence type="ECO:0000313" key="1">
    <source>
        <dbReference type="EMBL" id="NNH72231.1"/>
    </source>
</evidence>
<name>A0A849CFN8_9NOCA</name>
<reference evidence="1 2" key="1">
    <citation type="submission" date="2020-05" db="EMBL/GenBank/DDBJ databases">
        <title>MicrobeNet Type strains.</title>
        <authorList>
            <person name="Nicholson A.C."/>
        </authorList>
    </citation>
    <scope>NUCLEOTIDE SEQUENCE [LARGE SCALE GENOMIC DNA]</scope>
    <source>
        <strain evidence="1 2">JCM 3224</strain>
    </source>
</reference>
<dbReference type="Proteomes" id="UP000586827">
    <property type="component" value="Unassembled WGS sequence"/>
</dbReference>
<keyword evidence="2" id="KW-1185">Reference proteome</keyword>
<proteinExistence type="predicted"/>
<dbReference type="EMBL" id="JABELX010000007">
    <property type="protein sequence ID" value="NNH72231.1"/>
    <property type="molecule type" value="Genomic_DNA"/>
</dbReference>
<sequence length="211" mass="22215">MEAKDVRRLLIALAVVLLVVIAAVTVLVGRVVGSGAAVAGTALPASPGLVPAVAPSTSAAATTVETEPDPLTLLVPGDCVALSPDPTESPEPAECTSFEANYRVLQTGPEACTGPLFKVETSRRDRSGKYLYHLCLAFDWRAEMCYDTADMDEPTKVDCSTPGQHVVMVTAVLLDTLDGSQCPTDHNGAVAVTWEKRQMTVCFRGTDDPGP</sequence>
<organism evidence="1 2">
    <name type="scientific">Nocardia uniformis</name>
    <dbReference type="NCBI Taxonomy" id="53432"/>
    <lineage>
        <taxon>Bacteria</taxon>
        <taxon>Bacillati</taxon>
        <taxon>Actinomycetota</taxon>
        <taxon>Actinomycetes</taxon>
        <taxon>Mycobacteriales</taxon>
        <taxon>Nocardiaceae</taxon>
        <taxon>Nocardia</taxon>
    </lineage>
</organism>